<reference evidence="2" key="1">
    <citation type="journal article" date="2020" name="Nat. Commun.">
        <title>Large-scale genome sequencing of mycorrhizal fungi provides insights into the early evolution of symbiotic traits.</title>
        <authorList>
            <person name="Miyauchi S."/>
            <person name="Kiss E."/>
            <person name="Kuo A."/>
            <person name="Drula E."/>
            <person name="Kohler A."/>
            <person name="Sanchez-Garcia M."/>
            <person name="Morin E."/>
            <person name="Andreopoulos B."/>
            <person name="Barry K.W."/>
            <person name="Bonito G."/>
            <person name="Buee M."/>
            <person name="Carver A."/>
            <person name="Chen C."/>
            <person name="Cichocki N."/>
            <person name="Clum A."/>
            <person name="Culley D."/>
            <person name="Crous P.W."/>
            <person name="Fauchery L."/>
            <person name="Girlanda M."/>
            <person name="Hayes R.D."/>
            <person name="Keri Z."/>
            <person name="LaButti K."/>
            <person name="Lipzen A."/>
            <person name="Lombard V."/>
            <person name="Magnuson J."/>
            <person name="Maillard F."/>
            <person name="Murat C."/>
            <person name="Nolan M."/>
            <person name="Ohm R.A."/>
            <person name="Pangilinan J."/>
            <person name="Pereira M.F."/>
            <person name="Perotto S."/>
            <person name="Peter M."/>
            <person name="Pfister S."/>
            <person name="Riley R."/>
            <person name="Sitrit Y."/>
            <person name="Stielow J.B."/>
            <person name="Szollosi G."/>
            <person name="Zifcakova L."/>
            <person name="Stursova M."/>
            <person name="Spatafora J.W."/>
            <person name="Tedersoo L."/>
            <person name="Vaario L.M."/>
            <person name="Yamada A."/>
            <person name="Yan M."/>
            <person name="Wang P."/>
            <person name="Xu J."/>
            <person name="Bruns T."/>
            <person name="Baldrian P."/>
            <person name="Vilgalys R."/>
            <person name="Dunand C."/>
            <person name="Henrissat B."/>
            <person name="Grigoriev I.V."/>
            <person name="Hibbett D."/>
            <person name="Nagy L.G."/>
            <person name="Martin F.M."/>
        </authorList>
    </citation>
    <scope>NUCLEOTIDE SEQUENCE</scope>
    <source>
        <strain evidence="2">UH-Tt-Lm1</strain>
    </source>
</reference>
<dbReference type="Proteomes" id="UP000736335">
    <property type="component" value="Unassembled WGS sequence"/>
</dbReference>
<evidence type="ECO:0000256" key="1">
    <source>
        <dbReference type="SAM" id="MobiDB-lite"/>
    </source>
</evidence>
<comment type="caution">
    <text evidence="2">The sequence shown here is derived from an EMBL/GenBank/DDBJ whole genome shotgun (WGS) entry which is preliminary data.</text>
</comment>
<dbReference type="AlphaFoldDB" id="A0A9P6LCY8"/>
<dbReference type="EMBL" id="WIUZ02000001">
    <property type="protein sequence ID" value="KAF9793109.1"/>
    <property type="molecule type" value="Genomic_DNA"/>
</dbReference>
<sequence length="293" mass="32273">MSFVNNAALLDAAATPFDLSLSFETDAPFEVEQHLYDTPAAIAQDNEVAMNFLTVHNAPADFWEQSGYEDPRLDLLKAPHAGARRLLSSMSEAEYSDPIRARLDRPDVPRLLDAMEREREDRILRLERRMDTMYVVVNSLNEDFSHFALEHWGPFQASLLKYFGHRCRGAYCSDYPSDSPVIPPPPSRSGSVSPSLPSLESCSDNGGKEAEEEEVSSKSDDSFWTALSAIGQGEAGEDEVEGGGRGSPGSVWVRVGSVGRILRRGYILTAPRAFTILTTSLTVALMIRTVLVT</sequence>
<evidence type="ECO:0000313" key="2">
    <source>
        <dbReference type="EMBL" id="KAF9793109.1"/>
    </source>
</evidence>
<reference evidence="2" key="2">
    <citation type="submission" date="2020-11" db="EMBL/GenBank/DDBJ databases">
        <authorList>
            <consortium name="DOE Joint Genome Institute"/>
            <person name="Kuo A."/>
            <person name="Miyauchi S."/>
            <person name="Kiss E."/>
            <person name="Drula E."/>
            <person name="Kohler A."/>
            <person name="Sanchez-Garcia M."/>
            <person name="Andreopoulos B."/>
            <person name="Barry K.W."/>
            <person name="Bonito G."/>
            <person name="Buee M."/>
            <person name="Carver A."/>
            <person name="Chen C."/>
            <person name="Cichocki N."/>
            <person name="Clum A."/>
            <person name="Culley D."/>
            <person name="Crous P.W."/>
            <person name="Fauchery L."/>
            <person name="Girlanda M."/>
            <person name="Hayes R."/>
            <person name="Keri Z."/>
            <person name="Labutti K."/>
            <person name="Lipzen A."/>
            <person name="Lombard V."/>
            <person name="Magnuson J."/>
            <person name="Maillard F."/>
            <person name="Morin E."/>
            <person name="Murat C."/>
            <person name="Nolan M."/>
            <person name="Ohm R."/>
            <person name="Pangilinan J."/>
            <person name="Pereira M."/>
            <person name="Perotto S."/>
            <person name="Peter M."/>
            <person name="Riley R."/>
            <person name="Sitrit Y."/>
            <person name="Stielow B."/>
            <person name="Szollosi G."/>
            <person name="Zifcakova L."/>
            <person name="Stursova M."/>
            <person name="Spatafora J.W."/>
            <person name="Tedersoo L."/>
            <person name="Vaario L.-M."/>
            <person name="Yamada A."/>
            <person name="Yan M."/>
            <person name="Wang P."/>
            <person name="Xu J."/>
            <person name="Bruns T."/>
            <person name="Baldrian P."/>
            <person name="Vilgalys R."/>
            <person name="Henrissat B."/>
            <person name="Grigoriev I.V."/>
            <person name="Hibbett D."/>
            <person name="Nagy L.G."/>
            <person name="Martin F.M."/>
        </authorList>
    </citation>
    <scope>NUCLEOTIDE SEQUENCE</scope>
    <source>
        <strain evidence="2">UH-Tt-Lm1</strain>
    </source>
</reference>
<organism evidence="2 3">
    <name type="scientific">Thelephora terrestris</name>
    <dbReference type="NCBI Taxonomy" id="56493"/>
    <lineage>
        <taxon>Eukaryota</taxon>
        <taxon>Fungi</taxon>
        <taxon>Dikarya</taxon>
        <taxon>Basidiomycota</taxon>
        <taxon>Agaricomycotina</taxon>
        <taxon>Agaricomycetes</taxon>
        <taxon>Thelephorales</taxon>
        <taxon>Thelephoraceae</taxon>
        <taxon>Thelephora</taxon>
    </lineage>
</organism>
<accession>A0A9P6LCY8</accession>
<proteinExistence type="predicted"/>
<feature type="compositionally biased region" description="Low complexity" evidence="1">
    <location>
        <begin position="188"/>
        <end position="205"/>
    </location>
</feature>
<keyword evidence="3" id="KW-1185">Reference proteome</keyword>
<evidence type="ECO:0000313" key="3">
    <source>
        <dbReference type="Proteomes" id="UP000736335"/>
    </source>
</evidence>
<feature type="region of interest" description="Disordered" evidence="1">
    <location>
        <begin position="181"/>
        <end position="221"/>
    </location>
</feature>
<gene>
    <name evidence="2" type="ORF">BJ322DRAFT_1016713</name>
</gene>
<name>A0A9P6LCY8_9AGAM</name>
<protein>
    <submittedName>
        <fullName evidence="2">Uncharacterized protein</fullName>
    </submittedName>
</protein>